<keyword evidence="3 6" id="KW-0539">Nucleus</keyword>
<reference evidence="10" key="1">
    <citation type="submission" date="2022-10" db="EMBL/GenBank/DDBJ databases">
        <title>Culturing micro-colonial fungi from biological soil crusts in the Mojave desert and describing Neophaeococcomyces mojavensis, and introducing the new genera and species Taxawa tesnikishii.</title>
        <authorList>
            <person name="Kurbessoian T."/>
            <person name="Stajich J.E."/>
        </authorList>
    </citation>
    <scope>NUCLEOTIDE SEQUENCE</scope>
    <source>
        <strain evidence="10">TK_41</strain>
    </source>
</reference>
<dbReference type="InterPro" id="IPR011947">
    <property type="entry name" value="FCP1_euk"/>
</dbReference>
<dbReference type="EC" id="3.1.3.16" evidence="6"/>
<comment type="catalytic activity">
    <reaction evidence="5 6">
        <text>O-phospho-L-threonyl-[protein] + H2O = L-threonyl-[protein] + phosphate</text>
        <dbReference type="Rhea" id="RHEA:47004"/>
        <dbReference type="Rhea" id="RHEA-COMP:11060"/>
        <dbReference type="Rhea" id="RHEA-COMP:11605"/>
        <dbReference type="ChEBI" id="CHEBI:15377"/>
        <dbReference type="ChEBI" id="CHEBI:30013"/>
        <dbReference type="ChEBI" id="CHEBI:43474"/>
        <dbReference type="ChEBI" id="CHEBI:61977"/>
        <dbReference type="EC" id="3.1.3.16"/>
    </reaction>
</comment>
<feature type="compositionally biased region" description="Basic and acidic residues" evidence="7">
    <location>
        <begin position="806"/>
        <end position="823"/>
    </location>
</feature>
<comment type="catalytic activity">
    <reaction evidence="4 6">
        <text>O-phospho-L-seryl-[protein] + H2O = L-seryl-[protein] + phosphate</text>
        <dbReference type="Rhea" id="RHEA:20629"/>
        <dbReference type="Rhea" id="RHEA-COMP:9863"/>
        <dbReference type="Rhea" id="RHEA-COMP:11604"/>
        <dbReference type="ChEBI" id="CHEBI:15377"/>
        <dbReference type="ChEBI" id="CHEBI:29999"/>
        <dbReference type="ChEBI" id="CHEBI:43474"/>
        <dbReference type="ChEBI" id="CHEBI:83421"/>
        <dbReference type="EC" id="3.1.3.16"/>
    </reaction>
</comment>
<evidence type="ECO:0000256" key="6">
    <source>
        <dbReference type="RuleBase" id="RU366066"/>
    </source>
</evidence>
<comment type="caution">
    <text evidence="10">The sequence shown here is derived from an EMBL/GenBank/DDBJ whole genome shotgun (WGS) entry which is preliminary data.</text>
</comment>
<feature type="compositionally biased region" description="Acidic residues" evidence="7">
    <location>
        <begin position="841"/>
        <end position="850"/>
    </location>
</feature>
<dbReference type="AlphaFoldDB" id="A0AA39CJV0"/>
<dbReference type="PANTHER" id="PTHR23081">
    <property type="entry name" value="RNA POLYMERASE II CTD PHOSPHATASE"/>
    <property type="match status" value="1"/>
</dbReference>
<dbReference type="NCBIfam" id="TIGR02250">
    <property type="entry name" value="FCP1_euk"/>
    <property type="match status" value="1"/>
</dbReference>
<evidence type="ECO:0000256" key="7">
    <source>
        <dbReference type="SAM" id="MobiDB-lite"/>
    </source>
</evidence>
<feature type="compositionally biased region" description="Acidic residues" evidence="7">
    <location>
        <begin position="824"/>
        <end position="833"/>
    </location>
</feature>
<dbReference type="PANTHER" id="PTHR23081:SF36">
    <property type="entry name" value="RNA POLYMERASE II SUBUNIT A C-TERMINAL DOMAIN PHOSPHATASE"/>
    <property type="match status" value="1"/>
</dbReference>
<evidence type="ECO:0000259" key="9">
    <source>
        <dbReference type="PROSITE" id="PS50969"/>
    </source>
</evidence>
<evidence type="ECO:0000256" key="5">
    <source>
        <dbReference type="ARBA" id="ARBA00048336"/>
    </source>
</evidence>
<dbReference type="CDD" id="cd07521">
    <property type="entry name" value="HAD_FCP1-like"/>
    <property type="match status" value="1"/>
</dbReference>
<dbReference type="GO" id="GO:0005634">
    <property type="term" value="C:nucleus"/>
    <property type="evidence" value="ECO:0007669"/>
    <property type="project" value="UniProtKB-SubCell"/>
</dbReference>
<protein>
    <recommendedName>
        <fullName evidence="6">RNA polymerase II subunit A C-terminal domain phosphatase</fullName>
        <ecNumber evidence="6">3.1.3.16</ecNumber>
    </recommendedName>
</protein>
<dbReference type="Gene3D" id="3.40.50.10190">
    <property type="entry name" value="BRCT domain"/>
    <property type="match status" value="1"/>
</dbReference>
<dbReference type="InterPro" id="IPR001357">
    <property type="entry name" value="BRCT_dom"/>
</dbReference>
<evidence type="ECO:0000256" key="1">
    <source>
        <dbReference type="ARBA" id="ARBA00004123"/>
    </source>
</evidence>
<proteinExistence type="predicted"/>
<dbReference type="InterPro" id="IPR004274">
    <property type="entry name" value="FCP1_dom"/>
</dbReference>
<dbReference type="Proteomes" id="UP001172673">
    <property type="component" value="Unassembled WGS sequence"/>
</dbReference>
<feature type="domain" description="FCP1 homology" evidence="9">
    <location>
        <begin position="160"/>
        <end position="336"/>
    </location>
</feature>
<dbReference type="Gene3D" id="1.10.287.10">
    <property type="entry name" value="S15/NS1, RNA-binding"/>
    <property type="match status" value="1"/>
</dbReference>
<feature type="compositionally biased region" description="Basic and acidic residues" evidence="7">
    <location>
        <begin position="635"/>
        <end position="644"/>
    </location>
</feature>
<gene>
    <name evidence="10" type="primary">fcp1</name>
    <name evidence="10" type="ORF">H2200_004856</name>
</gene>
<name>A0AA39CJV0_9EURO</name>
<feature type="compositionally biased region" description="Acidic residues" evidence="7">
    <location>
        <begin position="669"/>
        <end position="678"/>
    </location>
</feature>
<evidence type="ECO:0000256" key="3">
    <source>
        <dbReference type="ARBA" id="ARBA00023242"/>
    </source>
</evidence>
<feature type="compositionally biased region" description="Polar residues" evidence="7">
    <location>
        <begin position="645"/>
        <end position="667"/>
    </location>
</feature>
<dbReference type="InterPro" id="IPR036420">
    <property type="entry name" value="BRCT_dom_sf"/>
</dbReference>
<dbReference type="Gene3D" id="3.40.50.1000">
    <property type="entry name" value="HAD superfamily/HAD-like"/>
    <property type="match status" value="1"/>
</dbReference>
<feature type="region of interest" description="Disordered" evidence="7">
    <location>
        <begin position="420"/>
        <end position="468"/>
    </location>
</feature>
<dbReference type="CDD" id="cd17729">
    <property type="entry name" value="BRCT_CTDP1"/>
    <property type="match status" value="1"/>
</dbReference>
<dbReference type="Pfam" id="PF00533">
    <property type="entry name" value="BRCT"/>
    <property type="match status" value="1"/>
</dbReference>
<feature type="region of interest" description="Disordered" evidence="7">
    <location>
        <begin position="339"/>
        <end position="369"/>
    </location>
</feature>
<organism evidence="10 11">
    <name type="scientific">Cladophialophora chaetospira</name>
    <dbReference type="NCBI Taxonomy" id="386627"/>
    <lineage>
        <taxon>Eukaryota</taxon>
        <taxon>Fungi</taxon>
        <taxon>Dikarya</taxon>
        <taxon>Ascomycota</taxon>
        <taxon>Pezizomycotina</taxon>
        <taxon>Eurotiomycetes</taxon>
        <taxon>Chaetothyriomycetidae</taxon>
        <taxon>Chaetothyriales</taxon>
        <taxon>Herpotrichiellaceae</taxon>
        <taxon>Cladophialophora</taxon>
    </lineage>
</organism>
<dbReference type="Pfam" id="PF03031">
    <property type="entry name" value="NIF"/>
    <property type="match status" value="1"/>
</dbReference>
<dbReference type="GO" id="GO:0008420">
    <property type="term" value="F:RNA polymerase II CTD heptapeptide repeat phosphatase activity"/>
    <property type="evidence" value="ECO:0007669"/>
    <property type="project" value="UniProtKB-UniRule"/>
</dbReference>
<dbReference type="SUPFAM" id="SSF56784">
    <property type="entry name" value="HAD-like"/>
    <property type="match status" value="1"/>
</dbReference>
<feature type="domain" description="BRCT" evidence="8">
    <location>
        <begin position="542"/>
        <end position="634"/>
    </location>
</feature>
<dbReference type="SMART" id="SM00577">
    <property type="entry name" value="CPDc"/>
    <property type="match status" value="1"/>
</dbReference>
<dbReference type="InterPro" id="IPR039189">
    <property type="entry name" value="Fcp1"/>
</dbReference>
<accession>A0AA39CJV0</accession>
<evidence type="ECO:0000256" key="2">
    <source>
        <dbReference type="ARBA" id="ARBA00022801"/>
    </source>
</evidence>
<feature type="compositionally biased region" description="Low complexity" evidence="7">
    <location>
        <begin position="430"/>
        <end position="458"/>
    </location>
</feature>
<feature type="region of interest" description="Disordered" evidence="7">
    <location>
        <begin position="635"/>
        <end position="850"/>
    </location>
</feature>
<keyword evidence="11" id="KW-1185">Reference proteome</keyword>
<keyword evidence="2 6" id="KW-0378">Hydrolase</keyword>
<sequence length="850" mass="95165">MLLRLPQNLHYPIKIAKIEKRVGDAVTHSDAVFLYSYTIKVKEEERNEVRKEEDIPWVEKTLHQHFNSTLEGTIKAWRVWEGDIIRHAVDICEIEEECPHTVQFLGMCTNCGKDMTSIAAGSGTTDADRAPIRMTHDTAHLAISKEEANRVDDEAKRRLLSSRKLSLVVDLDQTVIHAAVDPTIKEWMDDKDNPNHDAVSDVRAFQLTDDGPGMRGCWYYIKLRPGLAEFLEHISQLYELHIYTMGTRQYADQIAKLVDPNGRYFNDRILSRDESGSMVAKNLERLFPVDTKMVVIIDDRGDVWKWSANLIRVTPFDFFVGIGDINSSFLPKKQEIQATPKAEPVKVAANGTEKGANEEGGSNGGVEDETSAIQNGTAALEQLIAMSGGDSPEVRELQTKDQEEIINSQLEEKPLLRMQLQQDQKDEAEAATNGDAAASQSTESDSTDSSDSSESNSSPKHKARHSILKNDDEELVHLEVALTRVHETFFAEYDRKRLGGKGGRVAELTGKRKAPLPSQDDNDGHSLDLMLIPDVKRVMPAMKIKVLSGVRIVFSGVLPLGTDIQNADISTWAKTFGATITDKVSRDVTHVIAARPGTAKVKQAVKRGIKVVGTPWLIESMQRWRKLDERPYLLEGVQKQKQDTSSELGDNMDKSSANPNDFLLSSSDGDTDAPDTEDDRPARKRPKLDTAIEANQDTYDEVVDDGSPVTLDQDEWAEIDAELKEFMGSDLDSESDTDSVNSALSIREGRTKKRRREEDDEEDSSSSDKERSPRKRNGTGSALKTVKNIDSERTSEAADTPATGETDERIRREQRAVEVAQEREEAEEEDSDDELTRELERELEEYDNEQ</sequence>
<feature type="compositionally biased region" description="Basic and acidic residues" evidence="7">
    <location>
        <begin position="787"/>
        <end position="796"/>
    </location>
</feature>
<dbReference type="SUPFAM" id="SSF52113">
    <property type="entry name" value="BRCT domain"/>
    <property type="match status" value="1"/>
</dbReference>
<dbReference type="SMART" id="SM00292">
    <property type="entry name" value="BRCT"/>
    <property type="match status" value="1"/>
</dbReference>
<comment type="subcellular location">
    <subcellularLocation>
        <location evidence="1 6">Nucleus</location>
    </subcellularLocation>
</comment>
<dbReference type="InterPro" id="IPR036412">
    <property type="entry name" value="HAD-like_sf"/>
</dbReference>
<evidence type="ECO:0000259" key="8">
    <source>
        <dbReference type="PROSITE" id="PS50172"/>
    </source>
</evidence>
<evidence type="ECO:0000313" key="11">
    <source>
        <dbReference type="Proteomes" id="UP001172673"/>
    </source>
</evidence>
<evidence type="ECO:0000313" key="10">
    <source>
        <dbReference type="EMBL" id="KAJ9611672.1"/>
    </source>
</evidence>
<dbReference type="InterPro" id="IPR023214">
    <property type="entry name" value="HAD_sf"/>
</dbReference>
<comment type="function">
    <text evidence="6">This promotes the activity of RNA polymerase II.</text>
</comment>
<dbReference type="EMBL" id="JAPDRK010000006">
    <property type="protein sequence ID" value="KAJ9611672.1"/>
    <property type="molecule type" value="Genomic_DNA"/>
</dbReference>
<dbReference type="FunFam" id="3.40.50.1000:FF:000142">
    <property type="entry name" value="Similar to FCP1-like phosphatase"/>
    <property type="match status" value="1"/>
</dbReference>
<dbReference type="PROSITE" id="PS50969">
    <property type="entry name" value="FCP1"/>
    <property type="match status" value="1"/>
</dbReference>
<evidence type="ECO:0000256" key="4">
    <source>
        <dbReference type="ARBA" id="ARBA00047761"/>
    </source>
</evidence>
<dbReference type="PROSITE" id="PS50172">
    <property type="entry name" value="BRCT"/>
    <property type="match status" value="1"/>
</dbReference>